<dbReference type="Proteomes" id="UP000008066">
    <property type="component" value="Unassembled WGS sequence"/>
</dbReference>
<dbReference type="HOGENOM" id="CLU_1547371_0_0_1"/>
<accession>G0S9G7</accession>
<dbReference type="KEGG" id="cthr:CTHT_0045830"/>
<feature type="compositionally biased region" description="Basic residues" evidence="1">
    <location>
        <begin position="36"/>
        <end position="55"/>
    </location>
</feature>
<reference evidence="2 3" key="1">
    <citation type="journal article" date="2011" name="Cell">
        <title>Insight into structure and assembly of the nuclear pore complex by utilizing the genome of a eukaryotic thermophile.</title>
        <authorList>
            <person name="Amlacher S."/>
            <person name="Sarges P."/>
            <person name="Flemming D."/>
            <person name="van Noort V."/>
            <person name="Kunze R."/>
            <person name="Devos D.P."/>
            <person name="Arumugam M."/>
            <person name="Bork P."/>
            <person name="Hurt E."/>
        </authorList>
    </citation>
    <scope>NUCLEOTIDE SEQUENCE [LARGE SCALE GENOMIC DNA]</scope>
    <source>
        <strain evidence="3">DSM 1495 / CBS 144.50 / IMI 039719</strain>
    </source>
</reference>
<evidence type="ECO:0000313" key="2">
    <source>
        <dbReference type="EMBL" id="EGS20078.1"/>
    </source>
</evidence>
<gene>
    <name evidence="2" type="ORF">CTHT_0045830</name>
</gene>
<evidence type="ECO:0000313" key="3">
    <source>
        <dbReference type="Proteomes" id="UP000008066"/>
    </source>
</evidence>
<organism evidence="3">
    <name type="scientific">Chaetomium thermophilum (strain DSM 1495 / CBS 144.50 / IMI 039719)</name>
    <name type="common">Thermochaetoides thermophila</name>
    <dbReference type="NCBI Taxonomy" id="759272"/>
    <lineage>
        <taxon>Eukaryota</taxon>
        <taxon>Fungi</taxon>
        <taxon>Dikarya</taxon>
        <taxon>Ascomycota</taxon>
        <taxon>Pezizomycotina</taxon>
        <taxon>Sordariomycetes</taxon>
        <taxon>Sordariomycetidae</taxon>
        <taxon>Sordariales</taxon>
        <taxon>Chaetomiaceae</taxon>
        <taxon>Thermochaetoides</taxon>
    </lineage>
</organism>
<name>G0S9G7_CHATD</name>
<dbReference type="EMBL" id="GL988043">
    <property type="protein sequence ID" value="EGS20078.1"/>
    <property type="molecule type" value="Genomic_DNA"/>
</dbReference>
<dbReference type="GeneID" id="18258621"/>
<keyword evidence="3" id="KW-1185">Reference proteome</keyword>
<feature type="region of interest" description="Disordered" evidence="1">
    <location>
        <begin position="29"/>
        <end position="56"/>
    </location>
</feature>
<sequence>MLQRRHGSHSRKCGRWLCHDDPSSDYYSDYANRSGSRSRSRSQHRHHHKYHHFHRPASPSSFRDIIGLYTGLGSGPSPYSSLSLPYNGYITFGLGLGSTSFPASYTSSSTILSSIPPIHPIEEEHSRQWNENFSRLRARNEERGRCKEVIRIMDSLARDMIHLGIHLEGVHRK</sequence>
<protein>
    <submittedName>
        <fullName evidence="2">Uncharacterized protein</fullName>
    </submittedName>
</protein>
<dbReference type="AlphaFoldDB" id="G0S9G7"/>
<evidence type="ECO:0000256" key="1">
    <source>
        <dbReference type="SAM" id="MobiDB-lite"/>
    </source>
</evidence>
<dbReference type="RefSeq" id="XP_006694963.1">
    <property type="nucleotide sequence ID" value="XM_006694900.1"/>
</dbReference>
<proteinExistence type="predicted"/>